<keyword evidence="1" id="KW-0812">Transmembrane</keyword>
<sequence>MRHRGIANTCLAPRNMSNCMGCMKTVTKVKIRDSGYMTGWERMSVVVSRYCMRNGSTNRRPSGCYKQQNNGGYTERCFCYTDHCNSGASRSTYGLLPAFLSSSSLLTICILSTSVVFFNINNGGRIFTLVVI</sequence>
<dbReference type="OrthoDB" id="6125676at2759"/>
<evidence type="ECO:0000313" key="3">
    <source>
        <dbReference type="Proteomes" id="UP000678393"/>
    </source>
</evidence>
<reference evidence="2" key="1">
    <citation type="submission" date="2021-04" db="EMBL/GenBank/DDBJ databases">
        <authorList>
            <consortium name="Molecular Ecology Group"/>
        </authorList>
    </citation>
    <scope>NUCLEOTIDE SEQUENCE</scope>
</reference>
<dbReference type="AlphaFoldDB" id="A0A8S3Z5S5"/>
<keyword evidence="1" id="KW-1133">Transmembrane helix</keyword>
<keyword evidence="3" id="KW-1185">Reference proteome</keyword>
<accession>A0A8S3Z5S5</accession>
<comment type="caution">
    <text evidence="2">The sequence shown here is derived from an EMBL/GenBank/DDBJ whole genome shotgun (WGS) entry which is preliminary data.</text>
</comment>
<evidence type="ECO:0008006" key="4">
    <source>
        <dbReference type="Google" id="ProtNLM"/>
    </source>
</evidence>
<organism evidence="2 3">
    <name type="scientific">Candidula unifasciata</name>
    <dbReference type="NCBI Taxonomy" id="100452"/>
    <lineage>
        <taxon>Eukaryota</taxon>
        <taxon>Metazoa</taxon>
        <taxon>Spiralia</taxon>
        <taxon>Lophotrochozoa</taxon>
        <taxon>Mollusca</taxon>
        <taxon>Gastropoda</taxon>
        <taxon>Heterobranchia</taxon>
        <taxon>Euthyneura</taxon>
        <taxon>Panpulmonata</taxon>
        <taxon>Eupulmonata</taxon>
        <taxon>Stylommatophora</taxon>
        <taxon>Helicina</taxon>
        <taxon>Helicoidea</taxon>
        <taxon>Geomitridae</taxon>
        <taxon>Candidula</taxon>
    </lineage>
</organism>
<proteinExistence type="predicted"/>
<keyword evidence="1" id="KW-0472">Membrane</keyword>
<dbReference type="Proteomes" id="UP000678393">
    <property type="component" value="Unassembled WGS sequence"/>
</dbReference>
<dbReference type="EMBL" id="CAJHNH020001507">
    <property type="protein sequence ID" value="CAG5123385.1"/>
    <property type="molecule type" value="Genomic_DNA"/>
</dbReference>
<feature type="transmembrane region" description="Helical" evidence="1">
    <location>
        <begin position="95"/>
        <end position="120"/>
    </location>
</feature>
<evidence type="ECO:0000313" key="2">
    <source>
        <dbReference type="EMBL" id="CAG5123385.1"/>
    </source>
</evidence>
<gene>
    <name evidence="2" type="ORF">CUNI_LOCUS8943</name>
</gene>
<name>A0A8S3Z5S5_9EUPU</name>
<evidence type="ECO:0000256" key="1">
    <source>
        <dbReference type="SAM" id="Phobius"/>
    </source>
</evidence>
<protein>
    <recommendedName>
        <fullName evidence="4">Protein sleepless</fullName>
    </recommendedName>
</protein>